<keyword evidence="2" id="KW-1185">Reference proteome</keyword>
<organism evidence="2">
    <name type="scientific">Laccaria bicolor (strain S238N-H82 / ATCC MYA-4686)</name>
    <name type="common">Bicoloured deceiver</name>
    <name type="synonym">Laccaria laccata var. bicolor</name>
    <dbReference type="NCBI Taxonomy" id="486041"/>
    <lineage>
        <taxon>Eukaryota</taxon>
        <taxon>Fungi</taxon>
        <taxon>Dikarya</taxon>
        <taxon>Basidiomycota</taxon>
        <taxon>Agaricomycotina</taxon>
        <taxon>Agaricomycetes</taxon>
        <taxon>Agaricomycetidae</taxon>
        <taxon>Agaricales</taxon>
        <taxon>Agaricineae</taxon>
        <taxon>Hydnangiaceae</taxon>
        <taxon>Laccaria</taxon>
    </lineage>
</organism>
<dbReference type="RefSeq" id="XP_001878356.1">
    <property type="nucleotide sequence ID" value="XM_001878321.1"/>
</dbReference>
<evidence type="ECO:0000313" key="1">
    <source>
        <dbReference type="EMBL" id="EDR11055.1"/>
    </source>
</evidence>
<reference evidence="1 2" key="1">
    <citation type="journal article" date="2008" name="Nature">
        <title>The genome of Laccaria bicolor provides insights into mycorrhizal symbiosis.</title>
        <authorList>
            <person name="Martin F."/>
            <person name="Aerts A."/>
            <person name="Ahren D."/>
            <person name="Brun A."/>
            <person name="Danchin E.G.J."/>
            <person name="Duchaussoy F."/>
            <person name="Gibon J."/>
            <person name="Kohler A."/>
            <person name="Lindquist E."/>
            <person name="Pereda V."/>
            <person name="Salamov A."/>
            <person name="Shapiro H.J."/>
            <person name="Wuyts J."/>
            <person name="Blaudez D."/>
            <person name="Buee M."/>
            <person name="Brokstein P."/>
            <person name="Canbaeck B."/>
            <person name="Cohen D."/>
            <person name="Courty P.E."/>
            <person name="Coutinho P.M."/>
            <person name="Delaruelle C."/>
            <person name="Detter J.C."/>
            <person name="Deveau A."/>
            <person name="DiFazio S."/>
            <person name="Duplessis S."/>
            <person name="Fraissinet-Tachet L."/>
            <person name="Lucic E."/>
            <person name="Frey-Klett P."/>
            <person name="Fourrey C."/>
            <person name="Feussner I."/>
            <person name="Gay G."/>
            <person name="Grimwood J."/>
            <person name="Hoegger P.J."/>
            <person name="Jain P."/>
            <person name="Kilaru S."/>
            <person name="Labbe J."/>
            <person name="Lin Y.C."/>
            <person name="Legue V."/>
            <person name="Le Tacon F."/>
            <person name="Marmeisse R."/>
            <person name="Melayah D."/>
            <person name="Montanini B."/>
            <person name="Muratet M."/>
            <person name="Nehls U."/>
            <person name="Niculita-Hirzel H."/>
            <person name="Oudot-Le Secq M.P."/>
            <person name="Peter M."/>
            <person name="Quesneville H."/>
            <person name="Rajashekar B."/>
            <person name="Reich M."/>
            <person name="Rouhier N."/>
            <person name="Schmutz J."/>
            <person name="Yin T."/>
            <person name="Chalot M."/>
            <person name="Henrissat B."/>
            <person name="Kuees U."/>
            <person name="Lucas S."/>
            <person name="Van de Peer Y."/>
            <person name="Podila G.K."/>
            <person name="Polle A."/>
            <person name="Pukkila P.J."/>
            <person name="Richardson P.M."/>
            <person name="Rouze P."/>
            <person name="Sanders I.R."/>
            <person name="Stajich J.E."/>
            <person name="Tunlid A."/>
            <person name="Tuskan G."/>
            <person name="Grigoriev I.V."/>
        </authorList>
    </citation>
    <scope>NUCLEOTIDE SEQUENCE [LARGE SCALE GENOMIC DNA]</scope>
    <source>
        <strain evidence="2">S238N-H82 / ATCC MYA-4686</strain>
    </source>
</reference>
<protein>
    <submittedName>
        <fullName evidence="1">Predicted protein</fullName>
    </submittedName>
</protein>
<dbReference type="KEGG" id="lbc:LACBIDRAFT_315354"/>
<proteinExistence type="predicted"/>
<gene>
    <name evidence="1" type="ORF">LACBIDRAFT_315354</name>
</gene>
<dbReference type="EMBL" id="DS547096">
    <property type="protein sequence ID" value="EDR11055.1"/>
    <property type="molecule type" value="Genomic_DNA"/>
</dbReference>
<sequence>MVPSLDMAFSLFSAWLPRTTRGSLLRPRFTFTLPRLSHPDRPKPNTTHSILTYTPLFIPDLTYCSRPLFSLTYLSSTTQDNTRSFHSPSLPCPLLYF</sequence>
<dbReference type="HOGENOM" id="CLU_2347053_0_0_1"/>
<evidence type="ECO:0000313" key="2">
    <source>
        <dbReference type="Proteomes" id="UP000001194"/>
    </source>
</evidence>
<dbReference type="Proteomes" id="UP000001194">
    <property type="component" value="Unassembled WGS sequence"/>
</dbReference>
<dbReference type="GeneID" id="6074066"/>
<accession>B0D273</accession>
<name>B0D273_LACBS</name>
<dbReference type="AlphaFoldDB" id="B0D273"/>
<dbReference type="InParanoid" id="B0D273"/>